<evidence type="ECO:0000313" key="2">
    <source>
        <dbReference type="EMBL" id="VFU57714.1"/>
    </source>
</evidence>
<feature type="compositionally biased region" description="Polar residues" evidence="1">
    <location>
        <begin position="43"/>
        <end position="55"/>
    </location>
</feature>
<feature type="region of interest" description="Disordered" evidence="1">
    <location>
        <begin position="43"/>
        <end position="79"/>
    </location>
</feature>
<name>A0A6N2N790_SALVM</name>
<dbReference type="EMBL" id="CAADRP010001961">
    <property type="protein sequence ID" value="VFU57714.1"/>
    <property type="molecule type" value="Genomic_DNA"/>
</dbReference>
<evidence type="ECO:0000256" key="1">
    <source>
        <dbReference type="SAM" id="MobiDB-lite"/>
    </source>
</evidence>
<reference evidence="2" key="1">
    <citation type="submission" date="2019-03" db="EMBL/GenBank/DDBJ databases">
        <authorList>
            <person name="Mank J."/>
            <person name="Almeida P."/>
        </authorList>
    </citation>
    <scope>NUCLEOTIDE SEQUENCE</scope>
    <source>
        <strain evidence="2">78183</strain>
    </source>
</reference>
<proteinExistence type="predicted"/>
<feature type="compositionally biased region" description="Low complexity" evidence="1">
    <location>
        <begin position="67"/>
        <end position="79"/>
    </location>
</feature>
<dbReference type="AlphaFoldDB" id="A0A6N2N790"/>
<gene>
    <name evidence="2" type="ORF">SVIM_LOCUS417561</name>
</gene>
<sequence>MTVQLWLEFGFDVWETEGVEHIAVCLEISSVSYLTANLSGWSLGEPSSSGQQNQQSHDDRKVEHGWSSSASSSVGAGPS</sequence>
<protein>
    <submittedName>
        <fullName evidence="2">Uncharacterized protein</fullName>
    </submittedName>
</protein>
<organism evidence="2">
    <name type="scientific">Salix viminalis</name>
    <name type="common">Common osier</name>
    <name type="synonym">Basket willow</name>
    <dbReference type="NCBI Taxonomy" id="40686"/>
    <lineage>
        <taxon>Eukaryota</taxon>
        <taxon>Viridiplantae</taxon>
        <taxon>Streptophyta</taxon>
        <taxon>Embryophyta</taxon>
        <taxon>Tracheophyta</taxon>
        <taxon>Spermatophyta</taxon>
        <taxon>Magnoliopsida</taxon>
        <taxon>eudicotyledons</taxon>
        <taxon>Gunneridae</taxon>
        <taxon>Pentapetalae</taxon>
        <taxon>rosids</taxon>
        <taxon>fabids</taxon>
        <taxon>Malpighiales</taxon>
        <taxon>Salicaceae</taxon>
        <taxon>Saliceae</taxon>
        <taxon>Salix</taxon>
    </lineage>
</organism>
<accession>A0A6N2N790</accession>